<dbReference type="NCBIfam" id="TIGR03956">
    <property type="entry name" value="rSAM_HydE"/>
    <property type="match status" value="1"/>
</dbReference>
<dbReference type="PANTHER" id="PTHR43726">
    <property type="entry name" value="3-METHYLORNITHINE SYNTHASE"/>
    <property type="match status" value="1"/>
</dbReference>
<dbReference type="EMBL" id="SUNE01000007">
    <property type="protein sequence ID" value="MDG5900546.1"/>
    <property type="molecule type" value="Genomic_DNA"/>
</dbReference>
<dbReference type="AlphaFoldDB" id="A0AAW6QYN4"/>
<dbReference type="SUPFAM" id="SSF102114">
    <property type="entry name" value="Radical SAM enzymes"/>
    <property type="match status" value="1"/>
</dbReference>
<gene>
    <name evidence="8" type="primary">hydE</name>
    <name evidence="8" type="ORF">E2650_11745</name>
</gene>
<dbReference type="InterPro" id="IPR024021">
    <property type="entry name" value="FeFe-hyd_HydE_rSAM"/>
</dbReference>
<feature type="binding site" evidence="6">
    <location>
        <position position="280"/>
    </location>
    <ligand>
        <name>(3R)-3-methyl-D-ornithine</name>
        <dbReference type="ChEBI" id="CHEBI:64642"/>
    </ligand>
</feature>
<protein>
    <submittedName>
        <fullName evidence="8">[FeFe] hydrogenase H-cluster radical SAM maturase HydE</fullName>
    </submittedName>
</protein>
<dbReference type="Pfam" id="PF04055">
    <property type="entry name" value="Radical_SAM"/>
    <property type="match status" value="1"/>
</dbReference>
<comment type="cofactor">
    <cofactor evidence="5">
        <name>[4Fe-4S] cluster</name>
        <dbReference type="ChEBI" id="CHEBI:49883"/>
    </cofactor>
    <text evidence="5">Binds 1 [4Fe-4S] cluster. The cluster is coordinated with 3 cysteines and an exchangeable S-adenosyl-L-methionine.</text>
</comment>
<evidence type="ECO:0000256" key="6">
    <source>
        <dbReference type="PIRSR" id="PIRSR004762-2"/>
    </source>
</evidence>
<dbReference type="SFLD" id="SFLDG01082">
    <property type="entry name" value="B12-binding_domain_containing"/>
    <property type="match status" value="1"/>
</dbReference>
<keyword evidence="4 5" id="KW-0411">Iron-sulfur</keyword>
<feature type="domain" description="Radical SAM core" evidence="7">
    <location>
        <begin position="58"/>
        <end position="278"/>
    </location>
</feature>
<dbReference type="InterPro" id="IPR058240">
    <property type="entry name" value="rSAM_sf"/>
</dbReference>
<dbReference type="CDD" id="cd01335">
    <property type="entry name" value="Radical_SAM"/>
    <property type="match status" value="1"/>
</dbReference>
<feature type="binding site" evidence="6">
    <location>
        <position position="146"/>
    </location>
    <ligand>
        <name>(3R)-3-methyl-D-ornithine</name>
        <dbReference type="ChEBI" id="CHEBI:64642"/>
    </ligand>
</feature>
<dbReference type="SFLD" id="SFLDG01060">
    <property type="entry name" value="BATS_domain_containing"/>
    <property type="match status" value="1"/>
</dbReference>
<reference evidence="8" key="1">
    <citation type="journal article" date="2019" name="Int J Environ Res Public Health">
        <title>Characterization of Chromosome-Mediated BlaOXA-894 in Shewanella xiamenensis Isolated from Pig Wastewater.</title>
        <authorList>
            <person name="Zou H."/>
            <person name="Zhou Z."/>
            <person name="Xia H."/>
            <person name="Zhao Q."/>
            <person name="Li X."/>
        </authorList>
    </citation>
    <scope>NUCLEOTIDE SEQUENCE</scope>
    <source>
        <strain evidence="8">2015oxa</strain>
    </source>
</reference>
<dbReference type="Proteomes" id="UP001152518">
    <property type="component" value="Unassembled WGS sequence"/>
</dbReference>
<evidence type="ECO:0000256" key="2">
    <source>
        <dbReference type="ARBA" id="ARBA00022723"/>
    </source>
</evidence>
<accession>A0AAW6QYN4</accession>
<evidence type="ECO:0000256" key="3">
    <source>
        <dbReference type="ARBA" id="ARBA00023004"/>
    </source>
</evidence>
<sequence length="360" mass="40294">MITRPSQPVPVTQSTSVKPTLLKSTAFSYAEILSLLQGQDDEWLFSRAQLATELQFNQQVYLRGIVEFSNHCRNHCHYCGLRTENRQVTRYRLSNEEILNAVDSIAELGLGTVVLQSGDDFNYSGNRISALITEIKRHHNLAITLSLGDRKHQELEKWREAGADRYLLKMETFDRALFARCRPKANFDERIARLNYLKSLGYQTGSGIIVDLPGMTDAILACDIQHLSELQLDMLACGPFIAHHQTPFATSPNGSALKSHRVSAILRLMNPGANIPATSSLDALEKGARELALKRGCNVLMPSFTPAQVSGDYSIYPGKNQQQNPAAERLNQVCQQIQRHGLIPSFSRGDSKRTQYVSRH</sequence>
<comment type="caution">
    <text evidence="8">The sequence shown here is derived from an EMBL/GenBank/DDBJ whole genome shotgun (WGS) entry which is preliminary data.</text>
</comment>
<evidence type="ECO:0000256" key="4">
    <source>
        <dbReference type="ARBA" id="ARBA00023014"/>
    </source>
</evidence>
<dbReference type="PROSITE" id="PS51918">
    <property type="entry name" value="RADICAL_SAM"/>
    <property type="match status" value="1"/>
</dbReference>
<evidence type="ECO:0000256" key="1">
    <source>
        <dbReference type="ARBA" id="ARBA00022691"/>
    </source>
</evidence>
<dbReference type="InterPro" id="IPR006638">
    <property type="entry name" value="Elp3/MiaA/NifB-like_rSAM"/>
</dbReference>
<feature type="binding site" evidence="6">
    <location>
        <position position="171"/>
    </location>
    <ligand>
        <name>S-adenosyl-L-methionine</name>
        <dbReference type="ChEBI" id="CHEBI:59789"/>
    </ligand>
</feature>
<feature type="binding site" evidence="5">
    <location>
        <position position="79"/>
    </location>
    <ligand>
        <name>[4Fe-4S] cluster</name>
        <dbReference type="ChEBI" id="CHEBI:49883"/>
        <note>4Fe-4S-S-AdoMet</note>
    </ligand>
</feature>
<keyword evidence="3 5" id="KW-0408">Iron</keyword>
<proteinExistence type="predicted"/>
<evidence type="ECO:0000256" key="5">
    <source>
        <dbReference type="PIRSR" id="PIRSR004762-1"/>
    </source>
</evidence>
<dbReference type="SFLD" id="SFLDS00029">
    <property type="entry name" value="Radical_SAM"/>
    <property type="match status" value="1"/>
</dbReference>
<feature type="binding site" evidence="5">
    <location>
        <position position="76"/>
    </location>
    <ligand>
        <name>[4Fe-4S] cluster</name>
        <dbReference type="ChEBI" id="CHEBI:49883"/>
        <note>4Fe-4S-S-AdoMet</note>
    </ligand>
</feature>
<evidence type="ECO:0000313" key="8">
    <source>
        <dbReference type="EMBL" id="MDG5900546.1"/>
    </source>
</evidence>
<dbReference type="InterPro" id="IPR007197">
    <property type="entry name" value="rSAM"/>
</dbReference>
<dbReference type="SFLD" id="SFLDG01280">
    <property type="entry name" value="HydE/PylB-like"/>
    <property type="match status" value="1"/>
</dbReference>
<dbReference type="GO" id="GO:0051539">
    <property type="term" value="F:4 iron, 4 sulfur cluster binding"/>
    <property type="evidence" value="ECO:0007669"/>
    <property type="project" value="UniProtKB-KW"/>
</dbReference>
<organism evidence="8">
    <name type="scientific">Shewanella xiamenensis</name>
    <dbReference type="NCBI Taxonomy" id="332186"/>
    <lineage>
        <taxon>Bacteria</taxon>
        <taxon>Pseudomonadati</taxon>
        <taxon>Pseudomonadota</taxon>
        <taxon>Gammaproteobacteria</taxon>
        <taxon>Alteromonadales</taxon>
        <taxon>Shewanellaceae</taxon>
        <taxon>Shewanella</taxon>
    </lineage>
</organism>
<dbReference type="Gene3D" id="3.20.20.70">
    <property type="entry name" value="Aldolase class I"/>
    <property type="match status" value="1"/>
</dbReference>
<feature type="binding site" evidence="5">
    <location>
        <position position="72"/>
    </location>
    <ligand>
        <name>[4Fe-4S] cluster</name>
        <dbReference type="ChEBI" id="CHEBI:49883"/>
        <note>4Fe-4S-S-AdoMet</note>
    </ligand>
</feature>
<evidence type="ECO:0000259" key="7">
    <source>
        <dbReference type="PROSITE" id="PS51918"/>
    </source>
</evidence>
<dbReference type="InterPro" id="IPR034422">
    <property type="entry name" value="HydE/PylB-like"/>
</dbReference>
<dbReference type="GO" id="GO:0016740">
    <property type="term" value="F:transferase activity"/>
    <property type="evidence" value="ECO:0007669"/>
    <property type="project" value="TreeGrafter"/>
</dbReference>
<dbReference type="GO" id="GO:0046872">
    <property type="term" value="F:metal ion binding"/>
    <property type="evidence" value="ECO:0007669"/>
    <property type="project" value="UniProtKB-KW"/>
</dbReference>
<dbReference type="PANTHER" id="PTHR43726:SF1">
    <property type="entry name" value="BIOTIN SYNTHASE"/>
    <property type="match status" value="1"/>
</dbReference>
<dbReference type="InterPro" id="IPR013785">
    <property type="entry name" value="Aldolase_TIM"/>
</dbReference>
<keyword evidence="5" id="KW-0004">4Fe-4S</keyword>
<reference evidence="8" key="2">
    <citation type="submission" date="2019-04" db="EMBL/GenBank/DDBJ databases">
        <authorList>
            <person name="Zou H."/>
        </authorList>
    </citation>
    <scope>NUCLEOTIDE SEQUENCE</scope>
    <source>
        <strain evidence="8">2015oxa</strain>
    </source>
</reference>
<dbReference type="RefSeq" id="WP_279255224.1">
    <property type="nucleotide sequence ID" value="NZ_JBHFFR010000011.1"/>
</dbReference>
<name>A0AAW6QYN4_9GAMM</name>
<keyword evidence="1 5" id="KW-0949">S-adenosyl-L-methionine</keyword>
<dbReference type="PIRSF" id="PIRSF004762">
    <property type="entry name" value="CHP00423"/>
    <property type="match status" value="1"/>
</dbReference>
<feature type="binding site" evidence="6">
    <location>
        <position position="190"/>
    </location>
    <ligand>
        <name>S-adenosyl-L-methionine</name>
        <dbReference type="ChEBI" id="CHEBI:59789"/>
    </ligand>
</feature>
<feature type="binding site" evidence="6">
    <location>
        <position position="182"/>
    </location>
    <ligand>
        <name>S-adenosyl-L-methionine</name>
        <dbReference type="ChEBI" id="CHEBI:59789"/>
    </ligand>
</feature>
<keyword evidence="2" id="KW-0479">Metal-binding</keyword>
<dbReference type="SMART" id="SM00729">
    <property type="entry name" value="Elp3"/>
    <property type="match status" value="1"/>
</dbReference>